<feature type="compositionally biased region" description="Basic and acidic residues" evidence="8">
    <location>
        <begin position="361"/>
        <end position="373"/>
    </location>
</feature>
<dbReference type="PANTHER" id="PTHR12663">
    <property type="entry name" value="ANDROGEN INDUCED INHIBITOR OF PROLIFERATION AS3 / PDS5-RELATED"/>
    <property type="match status" value="1"/>
</dbReference>
<feature type="compositionally biased region" description="Basic and acidic residues" evidence="8">
    <location>
        <begin position="531"/>
        <end position="546"/>
    </location>
</feature>
<dbReference type="Proteomes" id="UP001415857">
    <property type="component" value="Unassembled WGS sequence"/>
</dbReference>
<dbReference type="Pfam" id="PF20168">
    <property type="entry name" value="PDS5"/>
    <property type="match status" value="1"/>
</dbReference>
<keyword evidence="2" id="KW-0132">Cell division</keyword>
<comment type="subcellular location">
    <subcellularLocation>
        <location evidence="1">Nucleus</location>
    </subcellularLocation>
</comment>
<evidence type="ECO:0000256" key="7">
    <source>
        <dbReference type="ARBA" id="ARBA00023306"/>
    </source>
</evidence>
<feature type="compositionally biased region" description="Basic and acidic residues" evidence="8">
    <location>
        <begin position="492"/>
        <end position="507"/>
    </location>
</feature>
<feature type="compositionally biased region" description="Basic and acidic residues" evidence="8">
    <location>
        <begin position="389"/>
        <end position="423"/>
    </location>
</feature>
<feature type="compositionally biased region" description="Basic and acidic residues" evidence="8">
    <location>
        <begin position="864"/>
        <end position="877"/>
    </location>
</feature>
<organism evidence="9 10">
    <name type="scientific">Liquidambar formosana</name>
    <name type="common">Formosan gum</name>
    <dbReference type="NCBI Taxonomy" id="63359"/>
    <lineage>
        <taxon>Eukaryota</taxon>
        <taxon>Viridiplantae</taxon>
        <taxon>Streptophyta</taxon>
        <taxon>Embryophyta</taxon>
        <taxon>Tracheophyta</taxon>
        <taxon>Spermatophyta</taxon>
        <taxon>Magnoliopsida</taxon>
        <taxon>eudicotyledons</taxon>
        <taxon>Gunneridae</taxon>
        <taxon>Pentapetalae</taxon>
        <taxon>Saxifragales</taxon>
        <taxon>Altingiaceae</taxon>
        <taxon>Liquidambar</taxon>
    </lineage>
</organism>
<evidence type="ECO:0000256" key="5">
    <source>
        <dbReference type="ARBA" id="ARBA00023204"/>
    </source>
</evidence>
<feature type="compositionally biased region" description="Basic and acidic residues" evidence="8">
    <location>
        <begin position="330"/>
        <end position="354"/>
    </location>
</feature>
<reference evidence="9 10" key="1">
    <citation type="journal article" date="2024" name="Plant J.">
        <title>Genome sequences and population genomics reveal climatic adaptation and genomic divergence between two closely related sweetgum species.</title>
        <authorList>
            <person name="Xu W.Q."/>
            <person name="Ren C.Q."/>
            <person name="Zhang X.Y."/>
            <person name="Comes H.P."/>
            <person name="Liu X.H."/>
            <person name="Li Y.G."/>
            <person name="Kettle C.J."/>
            <person name="Jalonen R."/>
            <person name="Gaisberger H."/>
            <person name="Ma Y.Z."/>
            <person name="Qiu Y.X."/>
        </authorList>
    </citation>
    <scope>NUCLEOTIDE SEQUENCE [LARGE SCALE GENOMIC DNA]</scope>
    <source>
        <strain evidence="9">Hangzhou</strain>
    </source>
</reference>
<name>A0AAP0RL59_LIQFO</name>
<feature type="compositionally biased region" description="Polar residues" evidence="8">
    <location>
        <begin position="821"/>
        <end position="835"/>
    </location>
</feature>
<accession>A0AAP0RL59</accession>
<dbReference type="AlphaFoldDB" id="A0AAP0RL59"/>
<dbReference type="InterPro" id="IPR039776">
    <property type="entry name" value="Pds5"/>
</dbReference>
<evidence type="ECO:0000256" key="8">
    <source>
        <dbReference type="SAM" id="MobiDB-lite"/>
    </source>
</evidence>
<sequence>MASSDPELEEQLIEAGNRLLQPPSSVDELLPLLDRVENCLSRVEQSPSESTQNALSASLKALVANELLRHSDVDVKVAVASCISEITRITAPDAPYDDDQMKDIFQLIVSSFEKLSDNSSRSYNKRTSILETVAKVRSCVVMLDLECDALILEMFQHFLKAIRDYHPENVFTSMETIMTLVLEESEDIPLELLSPILACVKRDNEEVLPIARKLGEKVFENCASKLRPYMIQAVKSLDISLDDYTKVVASICQETSGDVDQNDLNATGENVVCFSLSARQTMLLLVGKETPMEVASPEEVDPAVDKSPKSVMSNGITQTGEDDALVDSNSLKKPEHGHDISESKSTDVACKAEPDSLDTGKVVELESKPEQTTKRRGRKPSSLMNSTEPSDRSQIDGEKDTDKLPDRRKSRSKEVHTSPHEEPSVEAQVPSENERETSIQLSSPKALESHAVNVTSPSPSGSLPKESRPKKGGRPKKKESLIQEAMPSADNVSKKVSEVTSDSEVKASKRSGKKAPSGISVEDATPASVDASKKDGGTASDSDAKSLKHSGRKVDASNVNEDGSSKRQKEEKKRGRGKANLEKDATKSSAKNVDKEVVSSPKSTTKSAKDGGQLEETPKMNSKRKRTPGKEKAADGKEFGGGLLKKKIKVWWPDDHMFYEGVIDSYDSVLKKHKVLYNDGDVETLNLKTERWELVEDDSVSVGEQGTDRPSPDASSETHQKKKAKMNFDSAAKQGKPDSSSKRGGGASSSKSKSATTKSGHKSRDDSKIDGKSKVDSSKTPGKYKLDNSGKSKDRTPKVGSKLIGDAPKVVGKSKNDESGTTKNNAKSKQGTSKTAAKFKGKSPKSGGKSNANGSGKVKSGSSHVKESEDVKEKSPDSAKAIDSAKRKSPDSSKVLESEVKTGKKRRKRS</sequence>
<dbReference type="EMBL" id="JBBPBK010000008">
    <property type="protein sequence ID" value="KAK9280152.1"/>
    <property type="molecule type" value="Genomic_DNA"/>
</dbReference>
<keyword evidence="5" id="KW-0234">DNA repair</keyword>
<feature type="compositionally biased region" description="Low complexity" evidence="8">
    <location>
        <begin position="748"/>
        <end position="758"/>
    </location>
</feature>
<dbReference type="Gene3D" id="2.30.30.140">
    <property type="match status" value="1"/>
</dbReference>
<dbReference type="GO" id="GO:0007064">
    <property type="term" value="P:mitotic sister chromatid cohesion"/>
    <property type="evidence" value="ECO:0007669"/>
    <property type="project" value="InterPro"/>
</dbReference>
<dbReference type="GO" id="GO:0006281">
    <property type="term" value="P:DNA repair"/>
    <property type="evidence" value="ECO:0007669"/>
    <property type="project" value="UniProtKB-KW"/>
</dbReference>
<comment type="caution">
    <text evidence="9">The sequence shown here is derived from an EMBL/GenBank/DDBJ whole genome shotgun (WGS) entry which is preliminary data.</text>
</comment>
<evidence type="ECO:0000256" key="2">
    <source>
        <dbReference type="ARBA" id="ARBA00022618"/>
    </source>
</evidence>
<dbReference type="InterPro" id="IPR016024">
    <property type="entry name" value="ARM-type_fold"/>
</dbReference>
<feature type="compositionally biased region" description="Basic and acidic residues" evidence="8">
    <location>
        <begin position="784"/>
        <end position="797"/>
    </location>
</feature>
<keyword evidence="4" id="KW-0498">Mitosis</keyword>
<dbReference type="CDD" id="cd20404">
    <property type="entry name" value="Tudor_Agenet_AtEML-like"/>
    <property type="match status" value="1"/>
</dbReference>
<dbReference type="PANTHER" id="PTHR12663:SF3">
    <property type="entry name" value="SISTER CHROMATID COHESION PROTEIN PDS5 HOMOLOG C"/>
    <property type="match status" value="1"/>
</dbReference>
<feature type="compositionally biased region" description="Polar residues" evidence="8">
    <location>
        <begin position="452"/>
        <end position="461"/>
    </location>
</feature>
<protein>
    <submittedName>
        <fullName evidence="9">Uncharacterized protein</fullName>
    </submittedName>
</protein>
<evidence type="ECO:0000313" key="10">
    <source>
        <dbReference type="Proteomes" id="UP001415857"/>
    </source>
</evidence>
<feature type="region of interest" description="Disordered" evidence="8">
    <location>
        <begin position="687"/>
        <end position="910"/>
    </location>
</feature>
<gene>
    <name evidence="9" type="ORF">L1049_013839</name>
</gene>
<feature type="compositionally biased region" description="Basic and acidic residues" evidence="8">
    <location>
        <begin position="628"/>
        <end position="638"/>
    </location>
</feature>
<feature type="compositionally biased region" description="Basic residues" evidence="8">
    <location>
        <begin position="468"/>
        <end position="477"/>
    </location>
</feature>
<evidence type="ECO:0000313" key="9">
    <source>
        <dbReference type="EMBL" id="KAK9280152.1"/>
    </source>
</evidence>
<feature type="compositionally biased region" description="Basic and acidic residues" evidence="8">
    <location>
        <begin position="883"/>
        <end position="902"/>
    </location>
</feature>
<feature type="compositionally biased region" description="Basic and acidic residues" evidence="8">
    <location>
        <begin position="706"/>
        <end position="719"/>
    </location>
</feature>
<evidence type="ECO:0000256" key="6">
    <source>
        <dbReference type="ARBA" id="ARBA00023242"/>
    </source>
</evidence>
<feature type="region of interest" description="Disordered" evidence="8">
    <location>
        <begin position="293"/>
        <end position="639"/>
    </location>
</feature>
<proteinExistence type="predicted"/>
<keyword evidence="3" id="KW-0227">DNA damage</keyword>
<dbReference type="SUPFAM" id="SSF48371">
    <property type="entry name" value="ARM repeat"/>
    <property type="match status" value="1"/>
</dbReference>
<feature type="compositionally biased region" description="Basic and acidic residues" evidence="8">
    <location>
        <begin position="762"/>
        <end position="777"/>
    </location>
</feature>
<dbReference type="GO" id="GO:0005634">
    <property type="term" value="C:nucleus"/>
    <property type="evidence" value="ECO:0007669"/>
    <property type="project" value="UniProtKB-SubCell"/>
</dbReference>
<evidence type="ECO:0000256" key="3">
    <source>
        <dbReference type="ARBA" id="ARBA00022763"/>
    </source>
</evidence>
<evidence type="ECO:0000256" key="4">
    <source>
        <dbReference type="ARBA" id="ARBA00022776"/>
    </source>
</evidence>
<keyword evidence="10" id="KW-1185">Reference proteome</keyword>
<evidence type="ECO:0000256" key="1">
    <source>
        <dbReference type="ARBA" id="ARBA00004123"/>
    </source>
</evidence>
<feature type="compositionally biased region" description="Low complexity" evidence="8">
    <location>
        <begin position="844"/>
        <end position="863"/>
    </location>
</feature>
<dbReference type="GO" id="GO:0000785">
    <property type="term" value="C:chromatin"/>
    <property type="evidence" value="ECO:0007669"/>
    <property type="project" value="TreeGrafter"/>
</dbReference>
<feature type="compositionally biased region" description="Polar residues" evidence="8">
    <location>
        <begin position="310"/>
        <end position="319"/>
    </location>
</feature>
<dbReference type="GO" id="GO:0051301">
    <property type="term" value="P:cell division"/>
    <property type="evidence" value="ECO:0007669"/>
    <property type="project" value="UniProtKB-KW"/>
</dbReference>
<dbReference type="GO" id="GO:0035825">
    <property type="term" value="P:homologous recombination"/>
    <property type="evidence" value="ECO:0007669"/>
    <property type="project" value="UniProtKB-ARBA"/>
</dbReference>
<keyword evidence="6" id="KW-0539">Nucleus</keyword>
<keyword evidence="7" id="KW-0131">Cell cycle</keyword>
<feature type="compositionally biased region" description="Basic and acidic residues" evidence="8">
    <location>
        <begin position="563"/>
        <end position="597"/>
    </location>
</feature>